<dbReference type="RefSeq" id="WP_320315229.1">
    <property type="nucleotide sequence ID" value="NZ_JAVIIX010000001.1"/>
</dbReference>
<evidence type="ECO:0000313" key="1">
    <source>
        <dbReference type="EMBL" id="MDX8471062.1"/>
    </source>
</evidence>
<name>A0ABU4X8E2_9HYPH</name>
<evidence type="ECO:0008006" key="3">
    <source>
        <dbReference type="Google" id="ProtNLM"/>
    </source>
</evidence>
<protein>
    <recommendedName>
        <fullName evidence="3">TnsA endonuclease N-terminal domain-containing protein</fullName>
    </recommendedName>
</protein>
<organism evidence="1 2">
    <name type="scientific">Mesorhizobium dulcispinae</name>
    <dbReference type="NCBI Taxonomy" id="3072316"/>
    <lineage>
        <taxon>Bacteria</taxon>
        <taxon>Pseudomonadati</taxon>
        <taxon>Pseudomonadota</taxon>
        <taxon>Alphaproteobacteria</taxon>
        <taxon>Hyphomicrobiales</taxon>
        <taxon>Phyllobacteriaceae</taxon>
        <taxon>Mesorhizobium</taxon>
    </lineage>
</organism>
<gene>
    <name evidence="1" type="ORF">RFM27_03145</name>
</gene>
<proteinExistence type="predicted"/>
<evidence type="ECO:0000313" key="2">
    <source>
        <dbReference type="Proteomes" id="UP001271780"/>
    </source>
</evidence>
<keyword evidence="2" id="KW-1185">Reference proteome</keyword>
<accession>A0ABU4X8E2</accession>
<comment type="caution">
    <text evidence="1">The sequence shown here is derived from an EMBL/GenBank/DDBJ whole genome shotgun (WGS) entry which is preliminary data.</text>
</comment>
<dbReference type="EMBL" id="JAVIIZ010000001">
    <property type="protein sequence ID" value="MDX8471062.1"/>
    <property type="molecule type" value="Genomic_DNA"/>
</dbReference>
<reference evidence="1 2" key="1">
    <citation type="submission" date="2023-08" db="EMBL/GenBank/DDBJ databases">
        <title>Implementing the SeqCode for naming new Mesorhizobium species isolated from Vachellia karroo root nodules.</title>
        <authorList>
            <person name="Van Lill M."/>
        </authorList>
    </citation>
    <scope>NUCLEOTIDE SEQUENCE [LARGE SCALE GENOMIC DNA]</scope>
    <source>
        <strain evidence="1 2">VK23A</strain>
    </source>
</reference>
<sequence>MPQPKKRDSKVGFVVDPFRKRRVWYESGLEESVAYFLLAKPETLELREQQKVQFFQNGQRRTCWIDFIQRQSGGRIAYAVKYKIDVDEDLRETLRLVCEQVGDRIADEFRILTEKDLTLTQIENAKDIVAYAADYDFEAQTIVAAALPKLPARTSLREIAQASGLGERGRRAAVALIQKGLLAVPANARLGDQAILVNHGAREGRR</sequence>
<dbReference type="Proteomes" id="UP001271780">
    <property type="component" value="Unassembled WGS sequence"/>
</dbReference>